<dbReference type="PANTHER" id="PTHR30001:SF0">
    <property type="entry name" value="RIBONUCLEASE G"/>
    <property type="match status" value="1"/>
</dbReference>
<dbReference type="GO" id="GO:0004540">
    <property type="term" value="F:RNA nuclease activity"/>
    <property type="evidence" value="ECO:0007669"/>
    <property type="project" value="InterPro"/>
</dbReference>
<keyword evidence="4" id="KW-0460">Magnesium</keyword>
<accession>A0A939B3N1</accession>
<name>A0A939B3N1_9BACT</name>
<keyword evidence="2" id="KW-0479">Metal-binding</keyword>
<comment type="cofactor">
    <cofactor evidence="1">
        <name>Mg(2+)</name>
        <dbReference type="ChEBI" id="CHEBI:18420"/>
    </cofactor>
</comment>
<dbReference type="Gene3D" id="3.40.1260.20">
    <property type="entry name" value="Ribonuclease E, catalytic domain"/>
    <property type="match status" value="1"/>
</dbReference>
<dbReference type="InterPro" id="IPR003029">
    <property type="entry name" value="S1_domain"/>
</dbReference>
<sequence>MTSEVIIDVHPKEISIALLEDKSLVEYQNETRSASFSVGNIYMAKVKKLMPGLNACFVDVGFERDAFLHYLDLGSQFSSYEKYLKQVQSDRKKLYPISKATRLPELKKDGSVQTTLKVGQEVMVQIVKEPISTKGPRLTCELSFAGRYMVLIPFNDKVSVSSKIKKGEERTRLKQLIQSIKPKNFGVIVRTSAEGKRVAELDKEMKTLLKRWEDTITKVQKSTTRPQVVYEETGRVVALLRDLFNPTYDGIYVNDEEVFNQVRDYVKLIAPEKVDIVKRYTGQVPIFDNFNVTKQIKSAFGKTVNYKRGAYLIIEHTEALHVVDVNSGNRTRSENGQEANALEVNLGAADELARQLRLRDMGGIIVVDFIDMNLAEDRQMLYERMCKNMQKDRARHNILPLSKFGLMQITRQRVRPAMDVNVEETCPTCFGKGKIKSSILFTDQLESKIDRLVTKIGIKKFNLHVHPYVAAYINQGLFSLKRKWQMKYGLGLSIIPSQKLAFLQYEFYDKKGNFIDMKEEIETK</sequence>
<dbReference type="SUPFAM" id="SSF50249">
    <property type="entry name" value="Nucleic acid-binding proteins"/>
    <property type="match status" value="1"/>
</dbReference>
<evidence type="ECO:0000256" key="3">
    <source>
        <dbReference type="ARBA" id="ARBA00022801"/>
    </source>
</evidence>
<feature type="domain" description="S1 motif" evidence="6">
    <location>
        <begin position="37"/>
        <end position="141"/>
    </location>
</feature>
<protein>
    <submittedName>
        <fullName evidence="7">Rne/Rng family ribonuclease</fullName>
    </submittedName>
</protein>
<dbReference type="Proteomes" id="UP000764045">
    <property type="component" value="Unassembled WGS sequence"/>
</dbReference>
<dbReference type="InterPro" id="IPR012340">
    <property type="entry name" value="NA-bd_OB-fold"/>
</dbReference>
<keyword evidence="3" id="KW-0378">Hydrolase</keyword>
<evidence type="ECO:0000256" key="4">
    <source>
        <dbReference type="ARBA" id="ARBA00022842"/>
    </source>
</evidence>
<dbReference type="AlphaFoldDB" id="A0A939B3N1"/>
<proteinExistence type="predicted"/>
<dbReference type="RefSeq" id="WP_205107823.1">
    <property type="nucleotide sequence ID" value="NZ_CAWUJD010000001.1"/>
</dbReference>
<keyword evidence="5" id="KW-0694">RNA-binding</keyword>
<evidence type="ECO:0000256" key="2">
    <source>
        <dbReference type="ARBA" id="ARBA00022723"/>
    </source>
</evidence>
<evidence type="ECO:0000313" key="7">
    <source>
        <dbReference type="EMBL" id="MBM6660761.1"/>
    </source>
</evidence>
<dbReference type="GO" id="GO:0046872">
    <property type="term" value="F:metal ion binding"/>
    <property type="evidence" value="ECO:0007669"/>
    <property type="project" value="UniProtKB-KW"/>
</dbReference>
<comment type="caution">
    <text evidence="7">The sequence shown here is derived from an EMBL/GenBank/DDBJ whole genome shotgun (WGS) entry which is preliminary data.</text>
</comment>
<dbReference type="CDD" id="cd04453">
    <property type="entry name" value="S1_RNase_E"/>
    <property type="match status" value="1"/>
</dbReference>
<organism evidence="7 8">
    <name type="scientific">Marseilla massiliensis</name>
    <dbReference type="NCBI Taxonomy" id="1841864"/>
    <lineage>
        <taxon>Bacteria</taxon>
        <taxon>Pseudomonadati</taxon>
        <taxon>Bacteroidota</taxon>
        <taxon>Bacteroidia</taxon>
        <taxon>Bacteroidales</taxon>
        <taxon>Prevotellaceae</taxon>
        <taxon>Marseilla</taxon>
    </lineage>
</organism>
<dbReference type="Gene3D" id="2.40.50.140">
    <property type="entry name" value="Nucleic acid-binding proteins"/>
    <property type="match status" value="1"/>
</dbReference>
<dbReference type="GO" id="GO:0003723">
    <property type="term" value="F:RNA binding"/>
    <property type="evidence" value="ECO:0007669"/>
    <property type="project" value="UniProtKB-KW"/>
</dbReference>
<dbReference type="Pfam" id="PF10150">
    <property type="entry name" value="RNase_E_G"/>
    <property type="match status" value="1"/>
</dbReference>
<reference evidence="7 8" key="1">
    <citation type="journal article" date="2021" name="Sci. Rep.">
        <title>The distribution of antibiotic resistance genes in chicken gut microbiota commensals.</title>
        <authorList>
            <person name="Juricova H."/>
            <person name="Matiasovicova J."/>
            <person name="Kubasova T."/>
            <person name="Cejkova D."/>
            <person name="Rychlik I."/>
        </authorList>
    </citation>
    <scope>NUCLEOTIDE SEQUENCE [LARGE SCALE GENOMIC DNA]</scope>
    <source>
        <strain evidence="7 8">An819</strain>
    </source>
</reference>
<dbReference type="InterPro" id="IPR019307">
    <property type="entry name" value="RNA-bd_AU-1/RNase_E/G"/>
</dbReference>
<dbReference type="InterPro" id="IPR004659">
    <property type="entry name" value="RNase_E/G"/>
</dbReference>
<dbReference type="NCBIfam" id="TIGR00757">
    <property type="entry name" value="RNaseEG"/>
    <property type="match status" value="1"/>
</dbReference>
<keyword evidence="8" id="KW-1185">Reference proteome</keyword>
<dbReference type="SMART" id="SM00316">
    <property type="entry name" value="S1"/>
    <property type="match status" value="1"/>
</dbReference>
<evidence type="ECO:0000313" key="8">
    <source>
        <dbReference type="Proteomes" id="UP000764045"/>
    </source>
</evidence>
<dbReference type="GO" id="GO:0006364">
    <property type="term" value="P:rRNA processing"/>
    <property type="evidence" value="ECO:0007669"/>
    <property type="project" value="TreeGrafter"/>
</dbReference>
<dbReference type="GO" id="GO:0016787">
    <property type="term" value="F:hydrolase activity"/>
    <property type="evidence" value="ECO:0007669"/>
    <property type="project" value="UniProtKB-KW"/>
</dbReference>
<dbReference type="PANTHER" id="PTHR30001">
    <property type="entry name" value="RIBONUCLEASE"/>
    <property type="match status" value="1"/>
</dbReference>
<gene>
    <name evidence="7" type="ORF">H6B30_03160</name>
</gene>
<evidence type="ECO:0000256" key="5">
    <source>
        <dbReference type="ARBA" id="ARBA00022884"/>
    </source>
</evidence>
<dbReference type="EMBL" id="JACJJL010000003">
    <property type="protein sequence ID" value="MBM6660761.1"/>
    <property type="molecule type" value="Genomic_DNA"/>
</dbReference>
<dbReference type="GO" id="GO:0005737">
    <property type="term" value="C:cytoplasm"/>
    <property type="evidence" value="ECO:0007669"/>
    <property type="project" value="TreeGrafter"/>
</dbReference>
<evidence type="ECO:0000259" key="6">
    <source>
        <dbReference type="SMART" id="SM00316"/>
    </source>
</evidence>
<evidence type="ECO:0000256" key="1">
    <source>
        <dbReference type="ARBA" id="ARBA00001946"/>
    </source>
</evidence>